<reference evidence="1 2" key="1">
    <citation type="submission" date="2015-01" db="EMBL/GenBank/DDBJ databases">
        <title>Lifestyle Evolution in Cyanobacterial Symbionts of Sponges.</title>
        <authorList>
            <person name="Burgsdorf I."/>
            <person name="Slaby B.M."/>
            <person name="Handley K.M."/>
            <person name="Haber M."/>
            <person name="Blom J."/>
            <person name="Marshall C.W."/>
            <person name="Gilbert J.A."/>
            <person name="Hentschel U."/>
            <person name="Steindler L."/>
        </authorList>
    </citation>
    <scope>NUCLEOTIDE SEQUENCE [LARGE SCALE GENOMIC DNA]</scope>
    <source>
        <strain evidence="1">142</strain>
    </source>
</reference>
<feature type="non-terminal residue" evidence="1">
    <location>
        <position position="454"/>
    </location>
</feature>
<proteinExistence type="predicted"/>
<gene>
    <name evidence="1" type="ORF">TH68_10445</name>
</gene>
<evidence type="ECO:0008006" key="3">
    <source>
        <dbReference type="Google" id="ProtNLM"/>
    </source>
</evidence>
<evidence type="ECO:0000313" key="2">
    <source>
        <dbReference type="Proteomes" id="UP000035054"/>
    </source>
</evidence>
<organism evidence="1 2">
    <name type="scientific">Candidatus Synechococcus spongiarum 142</name>
    <dbReference type="NCBI Taxonomy" id="1608213"/>
    <lineage>
        <taxon>Bacteria</taxon>
        <taxon>Bacillati</taxon>
        <taxon>Cyanobacteriota</taxon>
        <taxon>Cyanophyceae</taxon>
        <taxon>Synechococcales</taxon>
        <taxon>Synechococcaceae</taxon>
        <taxon>Synechococcus</taxon>
    </lineage>
</organism>
<feature type="non-terminal residue" evidence="1">
    <location>
        <position position="1"/>
    </location>
</feature>
<comment type="caution">
    <text evidence="1">The sequence shown here is derived from an EMBL/GenBank/DDBJ whole genome shotgun (WGS) entry which is preliminary data.</text>
</comment>
<accession>A0A6N3X2J2</accession>
<protein>
    <recommendedName>
        <fullName evidence="3">Calx-beta domain-containing protein</fullName>
    </recommendedName>
</protein>
<dbReference type="EMBL" id="JXUO01000311">
    <property type="protein sequence ID" value="KKZ10599.1"/>
    <property type="molecule type" value="Genomic_DNA"/>
</dbReference>
<name>A0A6N3X2J2_9SYNE</name>
<evidence type="ECO:0000313" key="1">
    <source>
        <dbReference type="EMBL" id="KKZ10599.1"/>
    </source>
</evidence>
<sequence>FNPSNWEMTQTVMVRGLDDGNTTIETVTLSHSASGGDYGSVSKELVVMVTDDDDPGLVLLPAEVTVEEDSSAIYKVKLATEPRGEPVTVTVSGTGSGVSVDTDAGMDGEQKTLSFTIADWETEQPVTVRASADANAVAETVTLSHSASGADYGSVSKELVVTVEEADTPGLVFSPTPLRVVENSGATYTVKLASQPTDGVTVTVSSMGSDVSVDTDSGTDGEQTILSFTTSNWDRSQPVSVSAADDGNTIFETVSLSHSASGGDYGSVSQTLEVRVMDDDVPGLVVTPPAELWVTEADSATYTVKLVKEPTTAVTVTVSGMGSGVSVDTDSDMGGDQSILSFSTDPSTTNYWEKEQPVTVSAAADTNTRAETVTLTHSASGGDYESVTQELVVRVREIDSPDLVFMPTTLEMDEGGSASYGVKLATEPTEDVTVTVRGEGSRVTVDTSHQQAGD</sequence>
<dbReference type="AlphaFoldDB" id="A0A6N3X2J2"/>
<dbReference type="Proteomes" id="UP000035054">
    <property type="component" value="Unassembled WGS sequence"/>
</dbReference>